<dbReference type="AlphaFoldDB" id="A0A372GHM7"/>
<dbReference type="Proteomes" id="UP000262882">
    <property type="component" value="Unassembled WGS sequence"/>
</dbReference>
<feature type="signal peptide" evidence="1">
    <location>
        <begin position="1"/>
        <end position="29"/>
    </location>
</feature>
<dbReference type="EMBL" id="QVNQ01000004">
    <property type="protein sequence ID" value="RFS84884.1"/>
    <property type="molecule type" value="Genomic_DNA"/>
</dbReference>
<name>A0A372GHM7_9ACTN</name>
<keyword evidence="3" id="KW-1185">Reference proteome</keyword>
<proteinExistence type="predicted"/>
<accession>A0A372GHM7</accession>
<evidence type="ECO:0000313" key="3">
    <source>
        <dbReference type="Proteomes" id="UP000262882"/>
    </source>
</evidence>
<evidence type="ECO:0000313" key="2">
    <source>
        <dbReference type="EMBL" id="RFS84884.1"/>
    </source>
</evidence>
<dbReference type="Pfam" id="PF03995">
    <property type="entry name" value="Inhibitor_I36"/>
    <property type="match status" value="1"/>
</dbReference>
<dbReference type="Gene3D" id="2.60.20.10">
    <property type="entry name" value="Crystallins"/>
    <property type="match status" value="1"/>
</dbReference>
<dbReference type="OrthoDB" id="3389749at2"/>
<protein>
    <recommendedName>
        <fullName evidence="4">Peptidase inhibitor family I36</fullName>
    </recommendedName>
</protein>
<dbReference type="RefSeq" id="WP_117400223.1">
    <property type="nucleotide sequence ID" value="NZ_QVNQ01000004.1"/>
</dbReference>
<sequence length="171" mass="18095">MKHRLAAILAAFAAAVALLATGGATVAAAAPDPTQQKIDRILAQAPGGTQTSKNTIAWQNGDVVMTLPTGKNATAAPAPCPDGRFCLYEAANFGGRSVSFRDRLCDNRVVNLTAFNFNDVTSSWANNTDFDVDVWAAIGLGGARLFQMFSFTESMGLTRNINDQASSLNCY</sequence>
<comment type="caution">
    <text evidence="2">The sequence shown here is derived from an EMBL/GenBank/DDBJ whole genome shotgun (WGS) entry which is preliminary data.</text>
</comment>
<feature type="chain" id="PRO_5016580269" description="Peptidase inhibitor family I36" evidence="1">
    <location>
        <begin position="30"/>
        <end position="171"/>
    </location>
</feature>
<keyword evidence="1" id="KW-0732">Signal</keyword>
<organism evidence="2 3">
    <name type="scientific">Actinomadura spongiicola</name>
    <dbReference type="NCBI Taxonomy" id="2303421"/>
    <lineage>
        <taxon>Bacteria</taxon>
        <taxon>Bacillati</taxon>
        <taxon>Actinomycetota</taxon>
        <taxon>Actinomycetes</taxon>
        <taxon>Streptosporangiales</taxon>
        <taxon>Thermomonosporaceae</taxon>
        <taxon>Actinomadura</taxon>
    </lineage>
</organism>
<gene>
    <name evidence="2" type="ORF">D0T12_15350</name>
</gene>
<evidence type="ECO:0008006" key="4">
    <source>
        <dbReference type="Google" id="ProtNLM"/>
    </source>
</evidence>
<evidence type="ECO:0000256" key="1">
    <source>
        <dbReference type="SAM" id="SignalP"/>
    </source>
</evidence>
<reference evidence="2 3" key="1">
    <citation type="submission" date="2018-08" db="EMBL/GenBank/DDBJ databases">
        <title>Actinomadura spongicola sp. nov., isolated from marine sponge Leucetta chagosensis.</title>
        <authorList>
            <person name="Li L."/>
            <person name="Lin H.W."/>
        </authorList>
    </citation>
    <scope>NUCLEOTIDE SEQUENCE [LARGE SCALE GENOMIC DNA]</scope>
    <source>
        <strain evidence="2 3">LHW52907</strain>
    </source>
</reference>